<dbReference type="EMBL" id="FCOK02000094">
    <property type="protein sequence ID" value="SAL68875.1"/>
    <property type="molecule type" value="Genomic_DNA"/>
</dbReference>
<name>A0A158JJT0_9BURK</name>
<protein>
    <submittedName>
        <fullName evidence="2">Uncharacterized protein</fullName>
    </submittedName>
</protein>
<evidence type="ECO:0000313" key="2">
    <source>
        <dbReference type="EMBL" id="SAL68875.1"/>
    </source>
</evidence>
<proteinExistence type="predicted"/>
<accession>A0A158JJT0</accession>
<dbReference type="AlphaFoldDB" id="A0A158JJT0"/>
<feature type="compositionally biased region" description="Low complexity" evidence="1">
    <location>
        <begin position="50"/>
        <end position="62"/>
    </location>
</feature>
<dbReference type="Proteomes" id="UP000054683">
    <property type="component" value="Unassembled WGS sequence"/>
</dbReference>
<evidence type="ECO:0000256" key="1">
    <source>
        <dbReference type="SAM" id="MobiDB-lite"/>
    </source>
</evidence>
<evidence type="ECO:0000313" key="3">
    <source>
        <dbReference type="Proteomes" id="UP000054683"/>
    </source>
</evidence>
<feature type="region of interest" description="Disordered" evidence="1">
    <location>
        <begin position="50"/>
        <end position="70"/>
    </location>
</feature>
<reference evidence="2 3" key="1">
    <citation type="submission" date="2016-01" db="EMBL/GenBank/DDBJ databases">
        <authorList>
            <person name="Oliw E.H."/>
        </authorList>
    </citation>
    <scope>NUCLEOTIDE SEQUENCE [LARGE SCALE GENOMIC DNA]</scope>
    <source>
        <strain evidence="2">LMG 27134</strain>
    </source>
</reference>
<organism evidence="2 3">
    <name type="scientific">Caballeronia udeis</name>
    <dbReference type="NCBI Taxonomy" id="1232866"/>
    <lineage>
        <taxon>Bacteria</taxon>
        <taxon>Pseudomonadati</taxon>
        <taxon>Pseudomonadota</taxon>
        <taxon>Betaproteobacteria</taxon>
        <taxon>Burkholderiales</taxon>
        <taxon>Burkholderiaceae</taxon>
        <taxon>Caballeronia</taxon>
    </lineage>
</organism>
<gene>
    <name evidence="2" type="ORF">AWB69_08112</name>
</gene>
<sequence length="70" mass="7631">MIATHEFVVPRSIPMILLIFITSSHCRKFSLVRQISGFAPLSASKNNISPSIGISPGPEPGNLLKEEFAH</sequence>